<comment type="caution">
    <text evidence="2">The sequence shown here is derived from an EMBL/GenBank/DDBJ whole genome shotgun (WGS) entry which is preliminary data.</text>
</comment>
<dbReference type="AlphaFoldDB" id="A0A433CY02"/>
<proteinExistence type="predicted"/>
<sequence>MPAPRRSLKQQDQPKTSQPTNTYERPTSTYERPTSTYERPSSTYERPSSTYERPSSTHSQHRTMSRSIQEEHHEVAPESAAKTVEAQFDFVGDDPMTDLSFKKGEADYEAFWVMVMERV</sequence>
<protein>
    <submittedName>
        <fullName evidence="2">Uncharacterized protein</fullName>
    </submittedName>
</protein>
<gene>
    <name evidence="2" type="ORF">BC936DRAFT_137126</name>
</gene>
<dbReference type="EMBL" id="RBNI01010912">
    <property type="protein sequence ID" value="RUP43466.1"/>
    <property type="molecule type" value="Genomic_DNA"/>
</dbReference>
<accession>A0A433CY02</accession>
<feature type="compositionally biased region" description="Polar residues" evidence="1">
    <location>
        <begin position="10"/>
        <end position="58"/>
    </location>
</feature>
<name>A0A433CY02_9FUNG</name>
<reference evidence="2 3" key="1">
    <citation type="journal article" date="2018" name="New Phytol.">
        <title>Phylogenomics of Endogonaceae and evolution of mycorrhizas within Mucoromycota.</title>
        <authorList>
            <person name="Chang Y."/>
            <person name="Desiro A."/>
            <person name="Na H."/>
            <person name="Sandor L."/>
            <person name="Lipzen A."/>
            <person name="Clum A."/>
            <person name="Barry K."/>
            <person name="Grigoriev I.V."/>
            <person name="Martin F.M."/>
            <person name="Stajich J.E."/>
            <person name="Smith M.E."/>
            <person name="Bonito G."/>
            <person name="Spatafora J.W."/>
        </authorList>
    </citation>
    <scope>NUCLEOTIDE SEQUENCE [LARGE SCALE GENOMIC DNA]</scope>
    <source>
        <strain evidence="2 3">GMNB39</strain>
    </source>
</reference>
<dbReference type="Proteomes" id="UP000268093">
    <property type="component" value="Unassembled WGS sequence"/>
</dbReference>
<feature type="region of interest" description="Disordered" evidence="1">
    <location>
        <begin position="1"/>
        <end position="81"/>
    </location>
</feature>
<organism evidence="2 3">
    <name type="scientific">Jimgerdemannia flammicorona</name>
    <dbReference type="NCBI Taxonomy" id="994334"/>
    <lineage>
        <taxon>Eukaryota</taxon>
        <taxon>Fungi</taxon>
        <taxon>Fungi incertae sedis</taxon>
        <taxon>Mucoromycota</taxon>
        <taxon>Mucoromycotina</taxon>
        <taxon>Endogonomycetes</taxon>
        <taxon>Endogonales</taxon>
        <taxon>Endogonaceae</taxon>
        <taxon>Jimgerdemannia</taxon>
    </lineage>
</organism>
<evidence type="ECO:0000313" key="2">
    <source>
        <dbReference type="EMBL" id="RUP43466.1"/>
    </source>
</evidence>
<dbReference type="OrthoDB" id="19092at2759"/>
<feature type="non-terminal residue" evidence="2">
    <location>
        <position position="119"/>
    </location>
</feature>
<keyword evidence="3" id="KW-1185">Reference proteome</keyword>
<evidence type="ECO:0000256" key="1">
    <source>
        <dbReference type="SAM" id="MobiDB-lite"/>
    </source>
</evidence>
<evidence type="ECO:0000313" key="3">
    <source>
        <dbReference type="Proteomes" id="UP000268093"/>
    </source>
</evidence>